<gene>
    <name evidence="3" type="ORF">BDV98DRAFT_372189</name>
</gene>
<dbReference type="EMBL" id="ML178876">
    <property type="protein sequence ID" value="TFK95723.1"/>
    <property type="molecule type" value="Genomic_DNA"/>
</dbReference>
<dbReference type="AlphaFoldDB" id="A0A5C3QBC2"/>
<comment type="similarity">
    <text evidence="1">Belongs to the tryptophan dimethylallyltransferase family.</text>
</comment>
<dbReference type="InterPro" id="IPR017795">
    <property type="entry name" value="ABBA_NscD-like"/>
</dbReference>
<dbReference type="OrthoDB" id="3354387at2759"/>
<dbReference type="InterPro" id="IPR033964">
    <property type="entry name" value="ABBA"/>
</dbReference>
<dbReference type="Proteomes" id="UP000305067">
    <property type="component" value="Unassembled WGS sequence"/>
</dbReference>
<accession>A0A5C3QBC2</accession>
<sequence>MQSLIEDPRYFAQVDLSKTFRPEIDWSTGVTRVNIEEVVLATLGSNHPLRPACEPSNFKKANLRVYDMLSNVLPDRSPQTDFFWTRFCRPFASMLQSSGHSLQVQARFLIFLWARIIGFMGPLGGPEQHTMLTQDGSPIEASWVIPPNAKAVEGEATRSLRFALEPTDPRDGKFLRGARVMDYITSTVGGLGVVFCPPGALDWRSIVDKWLYGHVNAEDDDVAVESSGFFLGFGLSSSGHIALKSYFQPPFPSPNAPTSVLRCPIHVGDPDFSPLRAVVSQLDASMAPAFDYFLEYLSEVEPAKRPIFHMLAMDVVRSSKNRLKIYVQTRNGFAWPDVKRNMTMGGRIESPEMDNTINALENLWNNLFPTTDSSSGLELIAQTQLAQGEFHESEEHPPGVVGYYFELAPGNPTVMPKVYFPVRHWCSSDKFVTDAVEDFYRTQGLGGPSTQGEQALTKGWCHNEIARAFNHRPLDQKPGMATWVTFGHKKKGWELTSYYSPELFAQ</sequence>
<reference evidence="3 4" key="1">
    <citation type="journal article" date="2019" name="Nat. Ecol. Evol.">
        <title>Megaphylogeny resolves global patterns of mushroom evolution.</title>
        <authorList>
            <person name="Varga T."/>
            <person name="Krizsan K."/>
            <person name="Foldi C."/>
            <person name="Dima B."/>
            <person name="Sanchez-Garcia M."/>
            <person name="Sanchez-Ramirez S."/>
            <person name="Szollosi G.J."/>
            <person name="Szarkandi J.G."/>
            <person name="Papp V."/>
            <person name="Albert L."/>
            <person name="Andreopoulos W."/>
            <person name="Angelini C."/>
            <person name="Antonin V."/>
            <person name="Barry K.W."/>
            <person name="Bougher N.L."/>
            <person name="Buchanan P."/>
            <person name="Buyck B."/>
            <person name="Bense V."/>
            <person name="Catcheside P."/>
            <person name="Chovatia M."/>
            <person name="Cooper J."/>
            <person name="Damon W."/>
            <person name="Desjardin D."/>
            <person name="Finy P."/>
            <person name="Geml J."/>
            <person name="Haridas S."/>
            <person name="Hughes K."/>
            <person name="Justo A."/>
            <person name="Karasinski D."/>
            <person name="Kautmanova I."/>
            <person name="Kiss B."/>
            <person name="Kocsube S."/>
            <person name="Kotiranta H."/>
            <person name="LaButti K.M."/>
            <person name="Lechner B.E."/>
            <person name="Liimatainen K."/>
            <person name="Lipzen A."/>
            <person name="Lukacs Z."/>
            <person name="Mihaltcheva S."/>
            <person name="Morgado L.N."/>
            <person name="Niskanen T."/>
            <person name="Noordeloos M.E."/>
            <person name="Ohm R.A."/>
            <person name="Ortiz-Santana B."/>
            <person name="Ovrebo C."/>
            <person name="Racz N."/>
            <person name="Riley R."/>
            <person name="Savchenko A."/>
            <person name="Shiryaev A."/>
            <person name="Soop K."/>
            <person name="Spirin V."/>
            <person name="Szebenyi C."/>
            <person name="Tomsovsky M."/>
            <person name="Tulloss R.E."/>
            <person name="Uehling J."/>
            <person name="Grigoriev I.V."/>
            <person name="Vagvolgyi C."/>
            <person name="Papp T."/>
            <person name="Martin F.M."/>
            <person name="Miettinen O."/>
            <person name="Hibbett D.S."/>
            <person name="Nagy L.G."/>
        </authorList>
    </citation>
    <scope>NUCLEOTIDE SEQUENCE [LARGE SCALE GENOMIC DNA]</scope>
    <source>
        <strain evidence="3 4">CBS 309.79</strain>
    </source>
</reference>
<dbReference type="GO" id="GO:0016765">
    <property type="term" value="F:transferase activity, transferring alkyl or aryl (other than methyl) groups"/>
    <property type="evidence" value="ECO:0007669"/>
    <property type="project" value="InterPro"/>
</dbReference>
<keyword evidence="2 3" id="KW-0808">Transferase</keyword>
<dbReference type="SFLD" id="SFLDS00036">
    <property type="entry name" value="Aromatic_Prenyltransferase"/>
    <property type="match status" value="1"/>
</dbReference>
<proteinExistence type="inferred from homology"/>
<dbReference type="SFLD" id="SFLDG01162">
    <property type="entry name" value="I"/>
    <property type="match status" value="1"/>
</dbReference>
<evidence type="ECO:0000256" key="1">
    <source>
        <dbReference type="ARBA" id="ARBA00010209"/>
    </source>
</evidence>
<dbReference type="CDD" id="cd13929">
    <property type="entry name" value="PT-DMATS_CymD"/>
    <property type="match status" value="1"/>
</dbReference>
<dbReference type="NCBIfam" id="TIGR03429">
    <property type="entry name" value="arom_pren_DMATS"/>
    <property type="match status" value="1"/>
</dbReference>
<dbReference type="GO" id="GO:0009820">
    <property type="term" value="P:alkaloid metabolic process"/>
    <property type="evidence" value="ECO:0007669"/>
    <property type="project" value="InterPro"/>
</dbReference>
<evidence type="ECO:0000256" key="2">
    <source>
        <dbReference type="ARBA" id="ARBA00022679"/>
    </source>
</evidence>
<evidence type="ECO:0000313" key="3">
    <source>
        <dbReference type="EMBL" id="TFK95723.1"/>
    </source>
</evidence>
<protein>
    <submittedName>
        <fullName evidence="3">Tryptophan dimethylallyltransferase-domain-containing protein</fullName>
    </submittedName>
</protein>
<dbReference type="PANTHER" id="PTHR40627:SF4">
    <property type="entry name" value="PRENYLTRANSFERASE ASQH1-RELATED"/>
    <property type="match status" value="1"/>
</dbReference>
<organism evidence="3 4">
    <name type="scientific">Pterulicium gracile</name>
    <dbReference type="NCBI Taxonomy" id="1884261"/>
    <lineage>
        <taxon>Eukaryota</taxon>
        <taxon>Fungi</taxon>
        <taxon>Dikarya</taxon>
        <taxon>Basidiomycota</taxon>
        <taxon>Agaricomycotina</taxon>
        <taxon>Agaricomycetes</taxon>
        <taxon>Agaricomycetidae</taxon>
        <taxon>Agaricales</taxon>
        <taxon>Pleurotineae</taxon>
        <taxon>Pterulaceae</taxon>
        <taxon>Pterulicium</taxon>
    </lineage>
</organism>
<name>A0A5C3QBC2_9AGAR</name>
<evidence type="ECO:0000313" key="4">
    <source>
        <dbReference type="Proteomes" id="UP000305067"/>
    </source>
</evidence>
<keyword evidence="4" id="KW-1185">Reference proteome</keyword>
<dbReference type="Pfam" id="PF11991">
    <property type="entry name" value="Trp_DMAT"/>
    <property type="match status" value="1"/>
</dbReference>
<dbReference type="PANTHER" id="PTHR40627">
    <property type="entry name" value="INDOLE PRENYLTRANSFERASE TDIB-RELATED"/>
    <property type="match status" value="1"/>
</dbReference>